<dbReference type="Gene3D" id="3.40.50.150">
    <property type="entry name" value="Vaccinia Virus protein VP39"/>
    <property type="match status" value="1"/>
</dbReference>
<dbReference type="InterPro" id="IPR006342">
    <property type="entry name" value="FkbM_mtfrase"/>
</dbReference>
<gene>
    <name evidence="2" type="ORF">Rcae01_05930</name>
</gene>
<comment type="caution">
    <text evidence="2">The sequence shown here is derived from an EMBL/GenBank/DDBJ whole genome shotgun (WGS) entry which is preliminary data.</text>
</comment>
<dbReference type="NCBIfam" id="TIGR01444">
    <property type="entry name" value="fkbM_fam"/>
    <property type="match status" value="1"/>
</dbReference>
<evidence type="ECO:0000259" key="1">
    <source>
        <dbReference type="Pfam" id="PF05050"/>
    </source>
</evidence>
<reference evidence="2 3" key="1">
    <citation type="submission" date="2024-02" db="EMBL/GenBank/DDBJ databases">
        <title>Rhodopirellula caenicola NBRC 110016.</title>
        <authorList>
            <person name="Ichikawa N."/>
            <person name="Katano-Makiyama Y."/>
            <person name="Hidaka K."/>
        </authorList>
    </citation>
    <scope>NUCLEOTIDE SEQUENCE [LARGE SCALE GENOMIC DNA]</scope>
    <source>
        <strain evidence="2 3">NBRC 110016</strain>
    </source>
</reference>
<protein>
    <recommendedName>
        <fullName evidence="1">Methyltransferase FkbM domain-containing protein</fullName>
    </recommendedName>
</protein>
<evidence type="ECO:0000313" key="2">
    <source>
        <dbReference type="EMBL" id="GAA5510422.1"/>
    </source>
</evidence>
<name>A0ABP9VZ68_9BACT</name>
<dbReference type="Proteomes" id="UP001416858">
    <property type="component" value="Unassembled WGS sequence"/>
</dbReference>
<accession>A0ABP9VZ68</accession>
<dbReference type="RefSeq" id="WP_345688326.1">
    <property type="nucleotide sequence ID" value="NZ_BAABRO010000023.1"/>
</dbReference>
<organism evidence="2 3">
    <name type="scientific">Novipirellula caenicola</name>
    <dbReference type="NCBI Taxonomy" id="1536901"/>
    <lineage>
        <taxon>Bacteria</taxon>
        <taxon>Pseudomonadati</taxon>
        <taxon>Planctomycetota</taxon>
        <taxon>Planctomycetia</taxon>
        <taxon>Pirellulales</taxon>
        <taxon>Pirellulaceae</taxon>
        <taxon>Novipirellula</taxon>
    </lineage>
</organism>
<keyword evidence="3" id="KW-1185">Reference proteome</keyword>
<dbReference type="Pfam" id="PF05050">
    <property type="entry name" value="Methyltransf_21"/>
    <property type="match status" value="1"/>
</dbReference>
<proteinExistence type="predicted"/>
<evidence type="ECO:0000313" key="3">
    <source>
        <dbReference type="Proteomes" id="UP001416858"/>
    </source>
</evidence>
<dbReference type="InterPro" id="IPR052514">
    <property type="entry name" value="SAM-dependent_MTase"/>
</dbReference>
<dbReference type="PANTHER" id="PTHR34203">
    <property type="entry name" value="METHYLTRANSFERASE, FKBM FAMILY PROTEIN"/>
    <property type="match status" value="1"/>
</dbReference>
<dbReference type="PANTHER" id="PTHR34203:SF15">
    <property type="entry name" value="SLL1173 PROTEIN"/>
    <property type="match status" value="1"/>
</dbReference>
<dbReference type="SUPFAM" id="SSF53335">
    <property type="entry name" value="S-adenosyl-L-methionine-dependent methyltransferases"/>
    <property type="match status" value="1"/>
</dbReference>
<dbReference type="InterPro" id="IPR029063">
    <property type="entry name" value="SAM-dependent_MTases_sf"/>
</dbReference>
<dbReference type="EMBL" id="BAABRO010000023">
    <property type="protein sequence ID" value="GAA5510422.1"/>
    <property type="molecule type" value="Genomic_DNA"/>
</dbReference>
<feature type="domain" description="Methyltransferase FkbM" evidence="1">
    <location>
        <begin position="60"/>
        <end position="225"/>
    </location>
</feature>
<sequence length="255" mass="28304">MKVLRDFLFQLRYLGRGVPRSIGKHEFRFDVSLRRWNFDQESEVREGIESGIESGGTAIDIGANFGMHTVLMARCVGASGKVMAFEPIPENLRQLRRNIKLNHLDNQVSVVASAVSDLEQPTLEMVVDSDNLEPSAAISTDIGASGTVSVKNQSLDSATSHLTALDDCFVKIDVEGAELSVLRSGLDFLARVRPKLLLEVHDYALPQFGESTESVYAFLRERGFEIQQLSNMANHNGQYHHILAVPSKVEYNTIN</sequence>